<dbReference type="Proteomes" id="UP001233172">
    <property type="component" value="Unassembled WGS sequence"/>
</dbReference>
<sequence length="210" mass="23792">MACFKWRFSAFLMASLLTASLLAQEEPAQEAAQETTSSPDTDKDKLDQKFDSKVSNVVDTICKNLDEKDSRETVVANILFGKRETNGEELNNANHDQEKNVEKRSWLKKTWRKVKPWLDTALKTYRVYQAATAVGKRMNKDDDPLDYVDMSSLKRELEQNTELYSPLATRDADNATEKVCSTEESQKLKTIKKAAEDLNKLVELSEAAGC</sequence>
<evidence type="ECO:0000256" key="1">
    <source>
        <dbReference type="SAM" id="MobiDB-lite"/>
    </source>
</evidence>
<gene>
    <name evidence="3" type="ORF">Bpfe_015131</name>
</gene>
<feature type="chain" id="PRO_5042209100" evidence="2">
    <location>
        <begin position="24"/>
        <end position="210"/>
    </location>
</feature>
<dbReference type="EMBL" id="JASAOG010000070">
    <property type="protein sequence ID" value="KAK0055371.1"/>
    <property type="molecule type" value="Genomic_DNA"/>
</dbReference>
<evidence type="ECO:0000313" key="4">
    <source>
        <dbReference type="Proteomes" id="UP001233172"/>
    </source>
</evidence>
<protein>
    <submittedName>
        <fullName evidence="3">Uncharacterized protein</fullName>
    </submittedName>
</protein>
<accession>A0AAD8F9J8</accession>
<evidence type="ECO:0000313" key="3">
    <source>
        <dbReference type="EMBL" id="KAK0055371.1"/>
    </source>
</evidence>
<reference evidence="3" key="1">
    <citation type="journal article" date="2023" name="PLoS Negl. Trop. Dis.">
        <title>A genome sequence for Biomphalaria pfeifferi, the major vector snail for the human-infecting parasite Schistosoma mansoni.</title>
        <authorList>
            <person name="Bu L."/>
            <person name="Lu L."/>
            <person name="Laidemitt M.R."/>
            <person name="Zhang S.M."/>
            <person name="Mutuku M."/>
            <person name="Mkoji G."/>
            <person name="Steinauer M."/>
            <person name="Loker E.S."/>
        </authorList>
    </citation>
    <scope>NUCLEOTIDE SEQUENCE</scope>
    <source>
        <strain evidence="3">KasaAsao</strain>
    </source>
</reference>
<keyword evidence="2" id="KW-0732">Signal</keyword>
<feature type="signal peptide" evidence="2">
    <location>
        <begin position="1"/>
        <end position="23"/>
    </location>
</feature>
<comment type="caution">
    <text evidence="3">The sequence shown here is derived from an EMBL/GenBank/DDBJ whole genome shotgun (WGS) entry which is preliminary data.</text>
</comment>
<dbReference type="AlphaFoldDB" id="A0AAD8F9J8"/>
<reference evidence="3" key="2">
    <citation type="submission" date="2023-04" db="EMBL/GenBank/DDBJ databases">
        <authorList>
            <person name="Bu L."/>
            <person name="Lu L."/>
            <person name="Laidemitt M.R."/>
            <person name="Zhang S.M."/>
            <person name="Mutuku M."/>
            <person name="Mkoji G."/>
            <person name="Steinauer M."/>
            <person name="Loker E.S."/>
        </authorList>
    </citation>
    <scope>NUCLEOTIDE SEQUENCE</scope>
    <source>
        <strain evidence="3">KasaAsao</strain>
        <tissue evidence="3">Whole Snail</tissue>
    </source>
</reference>
<feature type="region of interest" description="Disordered" evidence="1">
    <location>
        <begin position="28"/>
        <end position="49"/>
    </location>
</feature>
<proteinExistence type="predicted"/>
<name>A0AAD8F9J8_BIOPF</name>
<organism evidence="3 4">
    <name type="scientific">Biomphalaria pfeifferi</name>
    <name type="common">Bloodfluke planorb</name>
    <name type="synonym">Freshwater snail</name>
    <dbReference type="NCBI Taxonomy" id="112525"/>
    <lineage>
        <taxon>Eukaryota</taxon>
        <taxon>Metazoa</taxon>
        <taxon>Spiralia</taxon>
        <taxon>Lophotrochozoa</taxon>
        <taxon>Mollusca</taxon>
        <taxon>Gastropoda</taxon>
        <taxon>Heterobranchia</taxon>
        <taxon>Euthyneura</taxon>
        <taxon>Panpulmonata</taxon>
        <taxon>Hygrophila</taxon>
        <taxon>Lymnaeoidea</taxon>
        <taxon>Planorbidae</taxon>
        <taxon>Biomphalaria</taxon>
    </lineage>
</organism>
<evidence type="ECO:0000256" key="2">
    <source>
        <dbReference type="SAM" id="SignalP"/>
    </source>
</evidence>
<feature type="compositionally biased region" description="Basic and acidic residues" evidence="1">
    <location>
        <begin position="40"/>
        <end position="49"/>
    </location>
</feature>
<keyword evidence="4" id="KW-1185">Reference proteome</keyword>